<evidence type="ECO:0000256" key="7">
    <source>
        <dbReference type="HAMAP-Rule" id="MF_01228"/>
    </source>
</evidence>
<feature type="binding site" evidence="7">
    <location>
        <position position="133"/>
    </location>
    <ligand>
        <name>Zn(2+)</name>
        <dbReference type="ChEBI" id="CHEBI:29105"/>
    </ligand>
</feature>
<comment type="cofactor">
    <cofactor evidence="7">
        <name>Zn(2+)</name>
        <dbReference type="ChEBI" id="CHEBI:29105"/>
    </cofactor>
    <text evidence="7">Binds 1 zinc ion per subunit.</text>
</comment>
<gene>
    <name evidence="7 10" type="primary">metG</name>
    <name evidence="10" type="ORF">EVJ47_00925</name>
</gene>
<feature type="domain" description="Methionyl-tRNA synthetase anticodon-binding" evidence="9">
    <location>
        <begin position="381"/>
        <end position="492"/>
    </location>
</feature>
<dbReference type="SUPFAM" id="SSF52374">
    <property type="entry name" value="Nucleotidylyl transferase"/>
    <property type="match status" value="1"/>
</dbReference>
<keyword evidence="7" id="KW-0479">Metal-binding</keyword>
<dbReference type="InterPro" id="IPR009080">
    <property type="entry name" value="tRNAsynth_Ia_anticodon-bd"/>
</dbReference>
<dbReference type="HAMAP" id="MF_01228">
    <property type="entry name" value="Met_tRNA_synth_type2"/>
    <property type="match status" value="1"/>
</dbReference>
<dbReference type="InterPro" id="IPR033911">
    <property type="entry name" value="MetRS_core"/>
</dbReference>
<dbReference type="PANTHER" id="PTHR43326">
    <property type="entry name" value="METHIONYL-TRNA SYNTHETASE"/>
    <property type="match status" value="1"/>
</dbReference>
<dbReference type="FunFam" id="2.170.220.10:FF:000002">
    <property type="entry name" value="Methionine--tRNA ligase"/>
    <property type="match status" value="1"/>
</dbReference>
<dbReference type="InterPro" id="IPR015413">
    <property type="entry name" value="Methionyl/Leucyl_tRNA_Synth"/>
</dbReference>
<dbReference type="Gene3D" id="2.170.220.10">
    <property type="match status" value="1"/>
</dbReference>
<comment type="similarity">
    <text evidence="7">Belongs to the class-I aminoacyl-tRNA synthetase family. MetG type 2A subfamily.</text>
</comment>
<feature type="domain" description="Methionyl/Leucyl tRNA synthetase" evidence="8">
    <location>
        <begin position="160"/>
        <end position="368"/>
    </location>
</feature>
<keyword evidence="5 7" id="KW-0648">Protein biosynthesis</keyword>
<feature type="domain" description="Methionyl/Leucyl tRNA synthetase" evidence="8">
    <location>
        <begin position="11"/>
        <end position="156"/>
    </location>
</feature>
<dbReference type="GO" id="GO:0046872">
    <property type="term" value="F:metal ion binding"/>
    <property type="evidence" value="ECO:0007669"/>
    <property type="project" value="UniProtKB-KW"/>
</dbReference>
<dbReference type="InterPro" id="IPR023457">
    <property type="entry name" value="Met-tRNA_synth_2"/>
</dbReference>
<feature type="binding site" evidence="7">
    <location>
        <position position="136"/>
    </location>
    <ligand>
        <name>Zn(2+)</name>
        <dbReference type="ChEBI" id="CHEBI:29105"/>
    </ligand>
</feature>
<comment type="function">
    <text evidence="1 7">Is required not only for elongation of protein synthesis but also for the initiation of all mRNA translation through initiator tRNA(fMet) aminoacylation.</text>
</comment>
<evidence type="ECO:0000256" key="3">
    <source>
        <dbReference type="ARBA" id="ARBA00022741"/>
    </source>
</evidence>
<evidence type="ECO:0000256" key="6">
    <source>
        <dbReference type="ARBA" id="ARBA00023146"/>
    </source>
</evidence>
<proteinExistence type="inferred from homology"/>
<keyword evidence="7" id="KW-0862">Zinc</keyword>
<keyword evidence="6 7" id="KW-0030">Aminoacyl-tRNA synthetase</keyword>
<reference evidence="10 11" key="1">
    <citation type="submission" date="2019-01" db="EMBL/GenBank/DDBJ databases">
        <title>Insights into ecological role of a new deltaproteobacterial order Candidatus Sinidesulfobacterales (Sva0485) by metagenomics and metatranscriptomics.</title>
        <authorList>
            <person name="Tan S."/>
            <person name="Liu J."/>
            <person name="Fang Y."/>
            <person name="Hedlund B.P."/>
            <person name="Lian Z.H."/>
            <person name="Huang L.Y."/>
            <person name="Li J.T."/>
            <person name="Huang L.N."/>
            <person name="Li W.J."/>
            <person name="Jiang H.C."/>
            <person name="Dong H.L."/>
            <person name="Shu W.S."/>
        </authorList>
    </citation>
    <scope>NUCLEOTIDE SEQUENCE [LARGE SCALE GENOMIC DNA]</scope>
    <source>
        <strain evidence="10">AP3</strain>
    </source>
</reference>
<dbReference type="PRINTS" id="PR01041">
    <property type="entry name" value="TRNASYNTHMET"/>
</dbReference>
<feature type="short sequence motif" description="'KMSKS' region" evidence="7">
    <location>
        <begin position="305"/>
        <end position="309"/>
    </location>
</feature>
<comment type="subcellular location">
    <subcellularLocation>
        <location evidence="7">Cytoplasm</location>
    </subcellularLocation>
</comment>
<dbReference type="PANTHER" id="PTHR43326:SF1">
    <property type="entry name" value="METHIONINE--TRNA LIGASE, MITOCHONDRIAL"/>
    <property type="match status" value="1"/>
</dbReference>
<comment type="caution">
    <text evidence="10">The sequence shown here is derived from an EMBL/GenBank/DDBJ whole genome shotgun (WGS) entry which is preliminary data.</text>
</comment>
<dbReference type="Proteomes" id="UP000320813">
    <property type="component" value="Unassembled WGS sequence"/>
</dbReference>
<name>A0A519BE32_9DELT</name>
<sequence>MANKDNYKNYFYVTTPIYYVNDKPHIGHAYSTVIADSIARFKRLSGYKVFFLTGTDEHGLKIEKEADARGISPKELADAVHIKFKDLFGMLSISYDRFIRTTDEDHIKTVQLAFSALMEKGDIYLSEYEGWYCTPCETFLTGKILIDGNCPQCGRPASRVKEESYFLKLNKYEKRLEEYIESRPEFIKPPFRKNEVLSFIKEGLNDLSVSRTSFSWGIPVPGNDKHIIYVWFDALLNYLTAIGFEEFLEGGDNDFNLFFKTANHIVGKDILKFHAVYWPVMLFALDLPLPKTIFAHGWWLMDNKKMSKSLGNVIDPVYLINNYGADALRFYLLREITLGLDGDFNMDNFITRYNSELANDLGNLVSRTTAMLQKYTGGKLPGFGEAGSIDEHLSKAICNITSTLNERYDNYDFARILEETFKFINTVNKYINDSAPWKIDISSQEGKRNLYKILRSAVVSIYCISYLIYPFMPDTAARISKILNVEAFAFFKSSIVPENIFDSSGALFKDGHKINESREILFPKIIST</sequence>
<dbReference type="GO" id="GO:0005524">
    <property type="term" value="F:ATP binding"/>
    <property type="evidence" value="ECO:0007669"/>
    <property type="project" value="UniProtKB-UniRule"/>
</dbReference>
<keyword evidence="3 7" id="KW-0547">Nucleotide-binding</keyword>
<dbReference type="EC" id="6.1.1.10" evidence="7"/>
<dbReference type="Pfam" id="PF09334">
    <property type="entry name" value="tRNA-synt_1g"/>
    <property type="match status" value="2"/>
</dbReference>
<dbReference type="CDD" id="cd07957">
    <property type="entry name" value="Anticodon_Ia_Met"/>
    <property type="match status" value="1"/>
</dbReference>
<dbReference type="GO" id="GO:0006431">
    <property type="term" value="P:methionyl-tRNA aminoacylation"/>
    <property type="evidence" value="ECO:0007669"/>
    <property type="project" value="UniProtKB-UniRule"/>
</dbReference>
<feature type="binding site" evidence="7">
    <location>
        <position position="304"/>
    </location>
    <ligand>
        <name>ATP</name>
        <dbReference type="ChEBI" id="CHEBI:30616"/>
    </ligand>
</feature>
<dbReference type="EMBL" id="SGBD01000001">
    <property type="protein sequence ID" value="RZD15529.1"/>
    <property type="molecule type" value="Genomic_DNA"/>
</dbReference>
<dbReference type="AlphaFoldDB" id="A0A519BE32"/>
<dbReference type="Gene3D" id="1.10.730.10">
    <property type="entry name" value="Isoleucyl-tRNA Synthetase, Domain 1"/>
    <property type="match status" value="1"/>
</dbReference>
<organism evidence="10 11">
    <name type="scientific">Candidatus Acidulodesulfobacterium ferriphilum</name>
    <dbReference type="NCBI Taxonomy" id="2597223"/>
    <lineage>
        <taxon>Bacteria</taxon>
        <taxon>Deltaproteobacteria</taxon>
        <taxon>Candidatus Acidulodesulfobacterales</taxon>
        <taxon>Candidatus Acidulodesulfobacterium</taxon>
    </lineage>
</organism>
<feature type="short sequence motif" description="'HIGH' region" evidence="7">
    <location>
        <begin position="18"/>
        <end position="28"/>
    </location>
</feature>
<dbReference type="GO" id="GO:0004825">
    <property type="term" value="F:methionine-tRNA ligase activity"/>
    <property type="evidence" value="ECO:0007669"/>
    <property type="project" value="UniProtKB-UniRule"/>
</dbReference>
<dbReference type="Pfam" id="PF19303">
    <property type="entry name" value="Anticodon_3"/>
    <property type="match status" value="1"/>
</dbReference>
<dbReference type="GO" id="GO:0005737">
    <property type="term" value="C:cytoplasm"/>
    <property type="evidence" value="ECO:0007669"/>
    <property type="project" value="UniProtKB-SubCell"/>
</dbReference>
<accession>A0A519BE32</accession>
<evidence type="ECO:0000313" key="10">
    <source>
        <dbReference type="EMBL" id="RZD15529.1"/>
    </source>
</evidence>
<keyword evidence="2 7" id="KW-0436">Ligase</keyword>
<evidence type="ECO:0000313" key="11">
    <source>
        <dbReference type="Proteomes" id="UP000320813"/>
    </source>
</evidence>
<evidence type="ECO:0000256" key="4">
    <source>
        <dbReference type="ARBA" id="ARBA00022840"/>
    </source>
</evidence>
<protein>
    <recommendedName>
        <fullName evidence="7">Methionine--tRNA ligase</fullName>
        <ecNumber evidence="7">6.1.1.10</ecNumber>
    </recommendedName>
    <alternativeName>
        <fullName evidence="7">Methionyl-tRNA synthetase</fullName>
        <shortName evidence="7">MetRS</shortName>
    </alternativeName>
</protein>
<dbReference type="InterPro" id="IPR014758">
    <property type="entry name" value="Met-tRNA_synth"/>
</dbReference>
<dbReference type="NCBIfam" id="NF008900">
    <property type="entry name" value="PRK12267.1"/>
    <property type="match status" value="1"/>
</dbReference>
<evidence type="ECO:0000256" key="5">
    <source>
        <dbReference type="ARBA" id="ARBA00022917"/>
    </source>
</evidence>
<evidence type="ECO:0000256" key="2">
    <source>
        <dbReference type="ARBA" id="ARBA00022598"/>
    </source>
</evidence>
<evidence type="ECO:0000259" key="9">
    <source>
        <dbReference type="Pfam" id="PF19303"/>
    </source>
</evidence>
<dbReference type="InterPro" id="IPR014729">
    <property type="entry name" value="Rossmann-like_a/b/a_fold"/>
</dbReference>
<dbReference type="SUPFAM" id="SSF47323">
    <property type="entry name" value="Anticodon-binding domain of a subclass of class I aminoacyl-tRNA synthetases"/>
    <property type="match status" value="1"/>
</dbReference>
<dbReference type="Gene3D" id="3.40.50.620">
    <property type="entry name" value="HUPs"/>
    <property type="match status" value="1"/>
</dbReference>
<feature type="binding site" evidence="7">
    <location>
        <position position="153"/>
    </location>
    <ligand>
        <name>Zn(2+)</name>
        <dbReference type="ChEBI" id="CHEBI:29105"/>
    </ligand>
</feature>
<dbReference type="InterPro" id="IPR041872">
    <property type="entry name" value="Anticodon_Met"/>
</dbReference>
<dbReference type="NCBIfam" id="TIGR00398">
    <property type="entry name" value="metG"/>
    <property type="match status" value="1"/>
</dbReference>
<comment type="catalytic activity">
    <reaction evidence="7">
        <text>tRNA(Met) + L-methionine + ATP = L-methionyl-tRNA(Met) + AMP + diphosphate</text>
        <dbReference type="Rhea" id="RHEA:13481"/>
        <dbReference type="Rhea" id="RHEA-COMP:9667"/>
        <dbReference type="Rhea" id="RHEA-COMP:9698"/>
        <dbReference type="ChEBI" id="CHEBI:30616"/>
        <dbReference type="ChEBI" id="CHEBI:33019"/>
        <dbReference type="ChEBI" id="CHEBI:57844"/>
        <dbReference type="ChEBI" id="CHEBI:78442"/>
        <dbReference type="ChEBI" id="CHEBI:78530"/>
        <dbReference type="ChEBI" id="CHEBI:456215"/>
        <dbReference type="EC" id="6.1.1.10"/>
    </reaction>
</comment>
<feature type="binding site" evidence="7">
    <location>
        <position position="150"/>
    </location>
    <ligand>
        <name>Zn(2+)</name>
        <dbReference type="ChEBI" id="CHEBI:29105"/>
    </ligand>
</feature>
<keyword evidence="7" id="KW-0963">Cytoplasm</keyword>
<evidence type="ECO:0000259" key="8">
    <source>
        <dbReference type="Pfam" id="PF09334"/>
    </source>
</evidence>
<dbReference type="CDD" id="cd00814">
    <property type="entry name" value="MetRS_core"/>
    <property type="match status" value="1"/>
</dbReference>
<evidence type="ECO:0000256" key="1">
    <source>
        <dbReference type="ARBA" id="ARBA00003314"/>
    </source>
</evidence>
<comment type="subunit">
    <text evidence="7">Monomer.</text>
</comment>
<keyword evidence="4 7" id="KW-0067">ATP-binding</keyword>